<proteinExistence type="predicted"/>
<name>A0ABQ5B3R8_9ASTR</name>
<reference evidence="1" key="1">
    <citation type="journal article" date="2022" name="Int. J. Mol. Sci.">
        <title>Draft Genome of Tanacetum Coccineum: Genomic Comparison of Closely Related Tanacetum-Family Plants.</title>
        <authorList>
            <person name="Yamashiro T."/>
            <person name="Shiraishi A."/>
            <person name="Nakayama K."/>
            <person name="Satake H."/>
        </authorList>
    </citation>
    <scope>NUCLEOTIDE SEQUENCE</scope>
</reference>
<keyword evidence="2" id="KW-1185">Reference proteome</keyword>
<evidence type="ECO:0000313" key="1">
    <source>
        <dbReference type="EMBL" id="GJT09385.1"/>
    </source>
</evidence>
<reference evidence="1" key="2">
    <citation type="submission" date="2022-01" db="EMBL/GenBank/DDBJ databases">
        <authorList>
            <person name="Yamashiro T."/>
            <person name="Shiraishi A."/>
            <person name="Satake H."/>
            <person name="Nakayama K."/>
        </authorList>
    </citation>
    <scope>NUCLEOTIDE SEQUENCE</scope>
</reference>
<gene>
    <name evidence="1" type="ORF">Tco_0856427</name>
</gene>
<accession>A0ABQ5B3R8</accession>
<dbReference type="Proteomes" id="UP001151760">
    <property type="component" value="Unassembled WGS sequence"/>
</dbReference>
<sequence length="97" mass="10719">MILLVPSTSNSSKNKGRFECEGATMSVILVLKLVPAGLVDISALPKRFCNLTEYPIAKMLWDALVVTYSSGRDKLQTFNLHVKANDIKQNSSSLEDF</sequence>
<comment type="caution">
    <text evidence="1">The sequence shown here is derived from an EMBL/GenBank/DDBJ whole genome shotgun (WGS) entry which is preliminary data.</text>
</comment>
<protein>
    <submittedName>
        <fullName evidence="1">Uncharacterized protein</fullName>
    </submittedName>
</protein>
<dbReference type="EMBL" id="BQNB010012903">
    <property type="protein sequence ID" value="GJT09385.1"/>
    <property type="molecule type" value="Genomic_DNA"/>
</dbReference>
<organism evidence="1 2">
    <name type="scientific">Tanacetum coccineum</name>
    <dbReference type="NCBI Taxonomy" id="301880"/>
    <lineage>
        <taxon>Eukaryota</taxon>
        <taxon>Viridiplantae</taxon>
        <taxon>Streptophyta</taxon>
        <taxon>Embryophyta</taxon>
        <taxon>Tracheophyta</taxon>
        <taxon>Spermatophyta</taxon>
        <taxon>Magnoliopsida</taxon>
        <taxon>eudicotyledons</taxon>
        <taxon>Gunneridae</taxon>
        <taxon>Pentapetalae</taxon>
        <taxon>asterids</taxon>
        <taxon>campanulids</taxon>
        <taxon>Asterales</taxon>
        <taxon>Asteraceae</taxon>
        <taxon>Asteroideae</taxon>
        <taxon>Anthemideae</taxon>
        <taxon>Anthemidinae</taxon>
        <taxon>Tanacetum</taxon>
    </lineage>
</organism>
<evidence type="ECO:0000313" key="2">
    <source>
        <dbReference type="Proteomes" id="UP001151760"/>
    </source>
</evidence>